<keyword evidence="4" id="KW-0276">Fatty acid metabolism</keyword>
<evidence type="ECO:0000256" key="10">
    <source>
        <dbReference type="ARBA" id="ARBA00023160"/>
    </source>
</evidence>
<evidence type="ECO:0000256" key="7">
    <source>
        <dbReference type="ARBA" id="ARBA00023002"/>
    </source>
</evidence>
<dbReference type="Proteomes" id="UP000761534">
    <property type="component" value="Unassembled WGS sequence"/>
</dbReference>
<keyword evidence="10" id="KW-0275">Fatty acid biosynthesis</keyword>
<reference evidence="14" key="1">
    <citation type="journal article" date="2019" name="G3 (Bethesda)">
        <title>Genome Assemblies of Two Rare Opportunistic Yeast Pathogens: Diutina rugosa (syn. Candida rugosa) and Trichomonascus ciferrii (syn. Candida ciferrii).</title>
        <authorList>
            <person name="Mixao V."/>
            <person name="Saus E."/>
            <person name="Hansen A.P."/>
            <person name="Lass-Florl C."/>
            <person name="Gabaldon T."/>
        </authorList>
    </citation>
    <scope>NUCLEOTIDE SEQUENCE</scope>
    <source>
        <strain evidence="14">CBS 4856</strain>
    </source>
</reference>
<dbReference type="PANTHER" id="PTHR43981">
    <property type="entry name" value="ENOYL-[ACYL-CARRIER-PROTEIN] REDUCTASE, MITOCHONDRIAL"/>
    <property type="match status" value="1"/>
</dbReference>
<dbReference type="Pfam" id="PF00107">
    <property type="entry name" value="ADH_zinc_N"/>
    <property type="match status" value="1"/>
</dbReference>
<keyword evidence="6" id="KW-0809">Transit peptide</keyword>
<evidence type="ECO:0000313" key="14">
    <source>
        <dbReference type="EMBL" id="KAA8905863.1"/>
    </source>
</evidence>
<evidence type="ECO:0000256" key="4">
    <source>
        <dbReference type="ARBA" id="ARBA00022832"/>
    </source>
</evidence>
<dbReference type="GO" id="GO:0005739">
    <property type="term" value="C:mitochondrion"/>
    <property type="evidence" value="ECO:0007669"/>
    <property type="project" value="UniProtKB-SubCell"/>
</dbReference>
<comment type="subcellular location">
    <subcellularLocation>
        <location evidence="1">Mitochondrion</location>
    </subcellularLocation>
</comment>
<protein>
    <recommendedName>
        <fullName evidence="11">enoyl-[acyl-carrier-protein] reductase</fullName>
        <ecNumber evidence="11">1.3.1.104</ecNumber>
    </recommendedName>
</protein>
<dbReference type="GO" id="GO:0006633">
    <property type="term" value="P:fatty acid biosynthetic process"/>
    <property type="evidence" value="ECO:0007669"/>
    <property type="project" value="UniProtKB-KW"/>
</dbReference>
<dbReference type="SUPFAM" id="SSF50129">
    <property type="entry name" value="GroES-like"/>
    <property type="match status" value="1"/>
</dbReference>
<evidence type="ECO:0000256" key="5">
    <source>
        <dbReference type="ARBA" id="ARBA00022857"/>
    </source>
</evidence>
<organism evidence="14 15">
    <name type="scientific">Trichomonascus ciferrii</name>
    <dbReference type="NCBI Taxonomy" id="44093"/>
    <lineage>
        <taxon>Eukaryota</taxon>
        <taxon>Fungi</taxon>
        <taxon>Dikarya</taxon>
        <taxon>Ascomycota</taxon>
        <taxon>Saccharomycotina</taxon>
        <taxon>Dipodascomycetes</taxon>
        <taxon>Dipodascales</taxon>
        <taxon>Trichomonascaceae</taxon>
        <taxon>Trichomonascus</taxon>
        <taxon>Trichomonascus ciferrii complex</taxon>
    </lineage>
</organism>
<keyword evidence="3" id="KW-0444">Lipid biosynthesis</keyword>
<dbReference type="InterPro" id="IPR036291">
    <property type="entry name" value="NAD(P)-bd_dom_sf"/>
</dbReference>
<evidence type="ECO:0000256" key="3">
    <source>
        <dbReference type="ARBA" id="ARBA00022516"/>
    </source>
</evidence>
<dbReference type="InterPro" id="IPR013149">
    <property type="entry name" value="ADH-like_C"/>
</dbReference>
<gene>
    <name evidence="14" type="ORF">TRICI_005223</name>
</gene>
<keyword evidence="5" id="KW-0521">NADP</keyword>
<dbReference type="Gene3D" id="3.90.180.10">
    <property type="entry name" value="Medium-chain alcohol dehydrogenases, catalytic domain"/>
    <property type="match status" value="1"/>
</dbReference>
<dbReference type="EC" id="1.3.1.104" evidence="11"/>
<dbReference type="CDD" id="cd08290">
    <property type="entry name" value="ETR"/>
    <property type="match status" value="1"/>
</dbReference>
<keyword evidence="8" id="KW-0443">Lipid metabolism</keyword>
<feature type="domain" description="Enoyl reductase (ER)" evidence="13">
    <location>
        <begin position="38"/>
        <end position="374"/>
    </location>
</feature>
<evidence type="ECO:0000259" key="13">
    <source>
        <dbReference type="SMART" id="SM00829"/>
    </source>
</evidence>
<accession>A0A642UWN0</accession>
<keyword evidence="15" id="KW-1185">Reference proteome</keyword>
<evidence type="ECO:0000256" key="9">
    <source>
        <dbReference type="ARBA" id="ARBA00023128"/>
    </source>
</evidence>
<dbReference type="InterPro" id="IPR011032">
    <property type="entry name" value="GroES-like_sf"/>
</dbReference>
<dbReference type="InterPro" id="IPR013154">
    <property type="entry name" value="ADH-like_N"/>
</dbReference>
<comment type="caution">
    <text evidence="14">The sequence shown here is derived from an EMBL/GenBank/DDBJ whole genome shotgun (WGS) entry which is preliminary data.</text>
</comment>
<keyword evidence="7" id="KW-0560">Oxidoreductase</keyword>
<dbReference type="Pfam" id="PF08240">
    <property type="entry name" value="ADH_N"/>
    <property type="match status" value="1"/>
</dbReference>
<keyword evidence="9" id="KW-0496">Mitochondrion</keyword>
<evidence type="ECO:0000256" key="12">
    <source>
        <dbReference type="ARBA" id="ARBA00048843"/>
    </source>
</evidence>
<evidence type="ECO:0000256" key="1">
    <source>
        <dbReference type="ARBA" id="ARBA00004173"/>
    </source>
</evidence>
<name>A0A642UWN0_9ASCO</name>
<dbReference type="Gene3D" id="3.40.50.720">
    <property type="entry name" value="NAD(P)-binding Rossmann-like Domain"/>
    <property type="match status" value="1"/>
</dbReference>
<dbReference type="InterPro" id="IPR020843">
    <property type="entry name" value="ER"/>
</dbReference>
<comment type="catalytic activity">
    <reaction evidence="12">
        <text>a 2,3-saturated acyl-[ACP] + NADP(+) = a (2E)-enoyl-[ACP] + NADPH + H(+)</text>
        <dbReference type="Rhea" id="RHEA:22564"/>
        <dbReference type="Rhea" id="RHEA-COMP:9925"/>
        <dbReference type="Rhea" id="RHEA-COMP:9926"/>
        <dbReference type="ChEBI" id="CHEBI:15378"/>
        <dbReference type="ChEBI" id="CHEBI:57783"/>
        <dbReference type="ChEBI" id="CHEBI:58349"/>
        <dbReference type="ChEBI" id="CHEBI:78784"/>
        <dbReference type="ChEBI" id="CHEBI:78785"/>
        <dbReference type="EC" id="1.3.1.104"/>
    </reaction>
</comment>
<dbReference type="PANTHER" id="PTHR43981:SF2">
    <property type="entry name" value="ENOYL-[ACYL-CARRIER-PROTEIN] REDUCTASE, MITOCHONDRIAL"/>
    <property type="match status" value="1"/>
</dbReference>
<dbReference type="SMART" id="SM00829">
    <property type="entry name" value="PKS_ER"/>
    <property type="match status" value="1"/>
</dbReference>
<evidence type="ECO:0000256" key="2">
    <source>
        <dbReference type="ARBA" id="ARBA00010371"/>
    </source>
</evidence>
<dbReference type="FunFam" id="3.40.50.720:FF:000112">
    <property type="entry name" value="Enoyl-[acyl-carrier-protein] reductase 1, mitochondrial"/>
    <property type="match status" value="1"/>
</dbReference>
<proteinExistence type="inferred from homology"/>
<evidence type="ECO:0000256" key="6">
    <source>
        <dbReference type="ARBA" id="ARBA00022946"/>
    </source>
</evidence>
<sequence>MFKQGLNVQAAVRRIGVLRRGIVTDARAMVYSSYGEPGDKLRAISYQLPDPKDDQVVLRLLAAPINPSDVNQVQGVYPARPPFTNELDPETPSAVGGNEGVFEVVEVGKNVTSCKVGDWTLPAVGNFGTWRSHVLTEAKSVNALPNRNITPIQAATVSVNPATAHQMLREFADMRPGDFFIQNGANSGVGRAAIQLGRLWGFRSINVVRNRPDIDALKSELTGLGADYIVTEEEIGSKSFRPTIKEWTKDSQVKLALNGIGGKSCTSITRQLSPGGHLVTYGAMSKQPISLPTGLFIFSDIHAHGYWLSGWAKKNPDAKFKVVTELLDLMSAGKVKDTPVTPHTWSQSQSLEEFGQSFLTAMDANMNGKGKQLMLFK</sequence>
<dbReference type="EMBL" id="SWFS01000406">
    <property type="protein sequence ID" value="KAA8905863.1"/>
    <property type="molecule type" value="Genomic_DNA"/>
</dbReference>
<evidence type="ECO:0000256" key="11">
    <source>
        <dbReference type="ARBA" id="ARBA00038963"/>
    </source>
</evidence>
<dbReference type="AlphaFoldDB" id="A0A642UWN0"/>
<dbReference type="InterPro" id="IPR051034">
    <property type="entry name" value="Mito_Enoyl-ACP_Reductase"/>
</dbReference>
<dbReference type="SUPFAM" id="SSF51735">
    <property type="entry name" value="NAD(P)-binding Rossmann-fold domains"/>
    <property type="match status" value="1"/>
</dbReference>
<evidence type="ECO:0000313" key="15">
    <source>
        <dbReference type="Proteomes" id="UP000761534"/>
    </source>
</evidence>
<dbReference type="OrthoDB" id="7482721at2759"/>
<comment type="similarity">
    <text evidence="2">Belongs to the zinc-containing alcohol dehydrogenase family. Quinone oxidoreductase subfamily.</text>
</comment>
<evidence type="ECO:0000256" key="8">
    <source>
        <dbReference type="ARBA" id="ARBA00023098"/>
    </source>
</evidence>
<dbReference type="VEuPathDB" id="FungiDB:TRICI_005223"/>
<dbReference type="GO" id="GO:0141148">
    <property type="term" value="F:enoyl-[acyl-carrier-protein] reductase (NADPH) activity"/>
    <property type="evidence" value="ECO:0007669"/>
    <property type="project" value="UniProtKB-EC"/>
</dbReference>